<proteinExistence type="inferred from homology"/>
<dbReference type="InterPro" id="IPR003362">
    <property type="entry name" value="Bact_transf"/>
</dbReference>
<evidence type="ECO:0000313" key="4">
    <source>
        <dbReference type="EMBL" id="MSD16872.1"/>
    </source>
</evidence>
<evidence type="ECO:0000256" key="1">
    <source>
        <dbReference type="ARBA" id="ARBA00006464"/>
    </source>
</evidence>
<name>A0A844E0Y1_EUBRA</name>
<comment type="caution">
    <text evidence="4">The sequence shown here is derived from an EMBL/GenBank/DDBJ whole genome shotgun (WGS) entry which is preliminary data.</text>
</comment>
<dbReference type="Pfam" id="PF02397">
    <property type="entry name" value="Bac_transf"/>
    <property type="match status" value="1"/>
</dbReference>
<organism evidence="4 5">
    <name type="scientific">Eubacterium ramulus</name>
    <dbReference type="NCBI Taxonomy" id="39490"/>
    <lineage>
        <taxon>Bacteria</taxon>
        <taxon>Bacillati</taxon>
        <taxon>Bacillota</taxon>
        <taxon>Clostridia</taxon>
        <taxon>Eubacteriales</taxon>
        <taxon>Eubacteriaceae</taxon>
        <taxon>Eubacterium</taxon>
    </lineage>
</organism>
<dbReference type="RefSeq" id="WP_154314898.1">
    <property type="nucleotide sequence ID" value="NZ_JBKTKH010000021.1"/>
</dbReference>
<protein>
    <submittedName>
        <fullName evidence="4">Sugar transferase</fullName>
    </submittedName>
</protein>
<evidence type="ECO:0000256" key="2">
    <source>
        <dbReference type="SAM" id="Phobius"/>
    </source>
</evidence>
<evidence type="ECO:0000259" key="3">
    <source>
        <dbReference type="Pfam" id="PF02397"/>
    </source>
</evidence>
<accession>A0A844E0Y1</accession>
<evidence type="ECO:0000313" key="5">
    <source>
        <dbReference type="Proteomes" id="UP000431304"/>
    </source>
</evidence>
<keyword evidence="2" id="KW-1133">Transmembrane helix</keyword>
<reference evidence="4 5" key="1">
    <citation type="journal article" date="2019" name="Nat. Med.">
        <title>A library of human gut bacterial isolates paired with longitudinal multiomics data enables mechanistic microbiome research.</title>
        <authorList>
            <person name="Poyet M."/>
            <person name="Groussin M."/>
            <person name="Gibbons S.M."/>
            <person name="Avila-Pacheco J."/>
            <person name="Jiang X."/>
            <person name="Kearney S.M."/>
            <person name="Perrotta A.R."/>
            <person name="Berdy B."/>
            <person name="Zhao S."/>
            <person name="Lieberman T.D."/>
            <person name="Swanson P.K."/>
            <person name="Smith M."/>
            <person name="Roesemann S."/>
            <person name="Alexander J.E."/>
            <person name="Rich S.A."/>
            <person name="Livny J."/>
            <person name="Vlamakis H."/>
            <person name="Clish C."/>
            <person name="Bullock K."/>
            <person name="Deik A."/>
            <person name="Scott J."/>
            <person name="Pierce K.A."/>
            <person name="Xavier R.J."/>
            <person name="Alm E.J."/>
        </authorList>
    </citation>
    <scope>NUCLEOTIDE SEQUENCE [LARGE SCALE GENOMIC DNA]</scope>
    <source>
        <strain evidence="4 5">BIOML-A3</strain>
    </source>
</reference>
<keyword evidence="2" id="KW-0812">Transmembrane</keyword>
<dbReference type="AlphaFoldDB" id="A0A844E0Y1"/>
<dbReference type="Proteomes" id="UP000431304">
    <property type="component" value="Unassembled WGS sequence"/>
</dbReference>
<comment type="similarity">
    <text evidence="1">Belongs to the bacterial sugar transferase family.</text>
</comment>
<gene>
    <name evidence="4" type="ORF">GKE72_12550</name>
</gene>
<dbReference type="PANTHER" id="PTHR30576">
    <property type="entry name" value="COLANIC BIOSYNTHESIS UDP-GLUCOSE LIPID CARRIER TRANSFERASE"/>
    <property type="match status" value="1"/>
</dbReference>
<dbReference type="PANTHER" id="PTHR30576:SF0">
    <property type="entry name" value="UNDECAPRENYL-PHOSPHATE N-ACETYLGALACTOSAMINYL 1-PHOSPHATE TRANSFERASE-RELATED"/>
    <property type="match status" value="1"/>
</dbReference>
<sequence>MLKKWEALPDFMKNDEVRVYYNSLQKKKVSMFLKRVMDLVGGVILLIILAIPMGIIAVMIKLDSEGPVFYRQERVTTYGKHFRIHKFRTMVSNADKIGTAVTVGNDNRITKVGSRLRGCRLDELPQVLDLISGNMSFVGTRPEAVKYVEKYKPEYFATLLLPAGITSEASIRYKNEAELLDSADDVDKVYVEKVLQDKMEYNLESIIKFSVFGDLTTMFRTVFAVLGKDYK</sequence>
<feature type="domain" description="Bacterial sugar transferase" evidence="3">
    <location>
        <begin position="34"/>
        <end position="226"/>
    </location>
</feature>
<dbReference type="GO" id="GO:0016780">
    <property type="term" value="F:phosphotransferase activity, for other substituted phosphate groups"/>
    <property type="evidence" value="ECO:0007669"/>
    <property type="project" value="TreeGrafter"/>
</dbReference>
<dbReference type="EMBL" id="WKRA01000023">
    <property type="protein sequence ID" value="MSD16872.1"/>
    <property type="molecule type" value="Genomic_DNA"/>
</dbReference>
<keyword evidence="2" id="KW-0472">Membrane</keyword>
<keyword evidence="4" id="KW-0808">Transferase</keyword>
<feature type="transmembrane region" description="Helical" evidence="2">
    <location>
        <begin position="36"/>
        <end position="60"/>
    </location>
</feature>